<name>A0ACB9MQY2_9MYRT</name>
<organism evidence="1 2">
    <name type="scientific">Melastoma candidum</name>
    <dbReference type="NCBI Taxonomy" id="119954"/>
    <lineage>
        <taxon>Eukaryota</taxon>
        <taxon>Viridiplantae</taxon>
        <taxon>Streptophyta</taxon>
        <taxon>Embryophyta</taxon>
        <taxon>Tracheophyta</taxon>
        <taxon>Spermatophyta</taxon>
        <taxon>Magnoliopsida</taxon>
        <taxon>eudicotyledons</taxon>
        <taxon>Gunneridae</taxon>
        <taxon>Pentapetalae</taxon>
        <taxon>rosids</taxon>
        <taxon>malvids</taxon>
        <taxon>Myrtales</taxon>
        <taxon>Melastomataceae</taxon>
        <taxon>Melastomatoideae</taxon>
        <taxon>Melastomateae</taxon>
        <taxon>Melastoma</taxon>
    </lineage>
</organism>
<proteinExistence type="predicted"/>
<keyword evidence="2" id="KW-1185">Reference proteome</keyword>
<comment type="caution">
    <text evidence="1">The sequence shown here is derived from an EMBL/GenBank/DDBJ whole genome shotgun (WGS) entry which is preliminary data.</text>
</comment>
<protein>
    <submittedName>
        <fullName evidence="1">Uncharacterized protein</fullName>
    </submittedName>
</protein>
<gene>
    <name evidence="1" type="ORF">MLD38_032036</name>
</gene>
<reference evidence="2" key="1">
    <citation type="journal article" date="2023" name="Front. Plant Sci.">
        <title>Chromosomal-level genome assembly of Melastoma candidum provides insights into trichome evolution.</title>
        <authorList>
            <person name="Zhong Y."/>
            <person name="Wu W."/>
            <person name="Sun C."/>
            <person name="Zou P."/>
            <person name="Liu Y."/>
            <person name="Dai S."/>
            <person name="Zhou R."/>
        </authorList>
    </citation>
    <scope>NUCLEOTIDE SEQUENCE [LARGE SCALE GENOMIC DNA]</scope>
</reference>
<dbReference type="EMBL" id="CM042888">
    <property type="protein sequence ID" value="KAI4326757.1"/>
    <property type="molecule type" value="Genomic_DNA"/>
</dbReference>
<sequence length="82" mass="9247">MDTLGLKAGMETGWDPWVSRVELVRMRSRTGQDCMGGDQETLKDVAVTKSEVPRREGVRRRERNQPSDRDCGVDKEGILEIG</sequence>
<accession>A0ACB9MQY2</accession>
<evidence type="ECO:0000313" key="2">
    <source>
        <dbReference type="Proteomes" id="UP001057402"/>
    </source>
</evidence>
<dbReference type="Proteomes" id="UP001057402">
    <property type="component" value="Chromosome 9"/>
</dbReference>
<evidence type="ECO:0000313" key="1">
    <source>
        <dbReference type="EMBL" id="KAI4326757.1"/>
    </source>
</evidence>